<keyword evidence="5" id="KW-1185">Reference proteome</keyword>
<evidence type="ECO:0000313" key="5">
    <source>
        <dbReference type="Proteomes" id="UP000238314"/>
    </source>
</evidence>
<name>A0A1N7PKF5_9FLAO</name>
<dbReference type="RefSeq" id="WP_076452928.1">
    <property type="nucleotide sequence ID" value="NZ_FTOJ01000022.1"/>
</dbReference>
<sequence length="882" mass="92451">MESKINIHLKKQMFLLIGLISSFVFSQTPVTYTANPTNAQINTALNGNNISITGGTLNFGSRTLQIATFTGGTAAALQMSNGVFFGTGNVTKLLTTNNTTGSTDDIPTATTFADADLATVDNTATRDVVSYSFTVTLGPKATSLSIGYQFGSEEYPDYVGSNFDDAFGFFVTGPGIAGTANLARLPNNNATSINKVNFGLEGSSGSSVPAFDGTQSALYMNNGHDTTVSGGKLVPNTNPGPFPVAVQFNGITRLITYTLSGLTPNGTYTFKIVIADAGDATLDSGVFIDNIYATATLVANNDSYTIVSGSSSINSVLNNDSVNGTAPATLSDVLLSQISTTNSGVTLNPLTGQINVAPGTPSGTYAVTYQICDQTFTSNCKTAVATIIVQTDFEGDGVPDDVDLDDDNDGILDTNENGTCGIPNPNIAPGNGVITRTLFNENFGTMSTVNGTTSVSLAGLGTSATTTYNYYQAIAGIIPTDWNDGSGPPQSLDDGRYSVFNNIQQTAAWAATEWQTIGDHTNGGATPTSGRMLIVNASFAPGEFYRRTIQNIVSGAPINASLWGMNLNNYDGLIKPNITIHFEQPAGNVIYSFNTGDINYNNVGDVNAWKFFKNPTLFIPPTSQPIDIVFINNAPGGGGNDLAIDDIIVYQSLCDFDNDGVPNHLDTDSDGDTCPDAVEGSENVSIEQVWSLNLPIADANYANRGRIKVIYDGITTNTQPNIVSQSASALGVPQLVNNAGNNLHSVTNASNLAGFADNTDVPGPTTADIGQGAGSSTNAAVNACICYNDPNTTTAGADTKHGITLLRRAGAAPQPNNWPMVRKSAFTALESNTKGFVVTRMTTAEINALTAQSGMMVYDTDLKCLKLFNGTAWSCFNTPTCP</sequence>
<reference evidence="4" key="2">
    <citation type="submission" date="2017-01" db="EMBL/GenBank/DDBJ databases">
        <authorList>
            <person name="Varghese N."/>
            <person name="Submissions S."/>
        </authorList>
    </citation>
    <scope>NUCLEOTIDE SEQUENCE [LARGE SCALE GENOMIC DNA]</scope>
    <source>
        <strain evidence="4">DSM 21068</strain>
    </source>
</reference>
<accession>A0A1N7PKF5</accession>
<keyword evidence="1" id="KW-0732">Signal</keyword>
<dbReference type="Proteomes" id="UP000238314">
    <property type="component" value="Unassembled WGS sequence"/>
</dbReference>
<dbReference type="EMBL" id="FTOJ01000022">
    <property type="protein sequence ID" value="SIT10997.1"/>
    <property type="molecule type" value="Genomic_DNA"/>
</dbReference>
<reference evidence="3" key="3">
    <citation type="submission" date="2017-01" db="EMBL/GenBank/DDBJ databases">
        <authorList>
            <person name="Mah S.A."/>
            <person name="Swanson W.J."/>
            <person name="Moy G.W."/>
            <person name="Vacquier V.D."/>
        </authorList>
    </citation>
    <scope>NUCLEOTIDE SEQUENCE [LARGE SCALE GENOMIC DNA]</scope>
    <source>
        <strain evidence="3">DSM 21068</strain>
    </source>
</reference>
<protein>
    <submittedName>
        <fullName evidence="3">Uncharacterized protein</fullName>
    </submittedName>
</protein>
<feature type="signal peptide" evidence="1">
    <location>
        <begin position="1"/>
        <end position="26"/>
    </location>
</feature>
<dbReference type="AlphaFoldDB" id="A0A1N7PKF5"/>
<feature type="chain" id="PRO_5044563953" evidence="1">
    <location>
        <begin position="27"/>
        <end position="882"/>
    </location>
</feature>
<dbReference type="OrthoDB" id="9805017at2"/>
<evidence type="ECO:0000313" key="2">
    <source>
        <dbReference type="EMBL" id="PQA98246.1"/>
    </source>
</evidence>
<evidence type="ECO:0000313" key="3">
    <source>
        <dbReference type="EMBL" id="SIT10997.1"/>
    </source>
</evidence>
<evidence type="ECO:0000256" key="1">
    <source>
        <dbReference type="SAM" id="SignalP"/>
    </source>
</evidence>
<dbReference type="InterPro" id="IPR049804">
    <property type="entry name" value="Choice_anch_L"/>
</dbReference>
<evidence type="ECO:0000313" key="4">
    <source>
        <dbReference type="Proteomes" id="UP000186246"/>
    </source>
</evidence>
<dbReference type="Proteomes" id="UP000186246">
    <property type="component" value="Unassembled WGS sequence"/>
</dbReference>
<organism evidence="3 4">
    <name type="scientific">Chryseobacterium piscicola</name>
    <dbReference type="NCBI Taxonomy" id="551459"/>
    <lineage>
        <taxon>Bacteria</taxon>
        <taxon>Pseudomonadati</taxon>
        <taxon>Bacteroidota</taxon>
        <taxon>Flavobacteriia</taxon>
        <taxon>Flavobacteriales</taxon>
        <taxon>Weeksellaceae</taxon>
        <taxon>Chryseobacterium group</taxon>
        <taxon>Chryseobacterium</taxon>
    </lineage>
</organism>
<dbReference type="EMBL" id="MUGO01000001">
    <property type="protein sequence ID" value="PQA98246.1"/>
    <property type="molecule type" value="Genomic_DNA"/>
</dbReference>
<dbReference type="NCBIfam" id="NF038133">
    <property type="entry name" value="choice_anch_L"/>
    <property type="match status" value="1"/>
</dbReference>
<dbReference type="STRING" id="551459.SAMN05421796_1222"/>
<reference evidence="2 5" key="1">
    <citation type="submission" date="2016-11" db="EMBL/GenBank/DDBJ databases">
        <title>Whole genomes of Flavobacteriaceae.</title>
        <authorList>
            <person name="Stine C."/>
            <person name="Li C."/>
            <person name="Tadesse D."/>
        </authorList>
    </citation>
    <scope>NUCLEOTIDE SEQUENCE [LARGE SCALE GENOMIC DNA]</scope>
    <source>
        <strain evidence="2 5">DSM 21068</strain>
    </source>
</reference>
<gene>
    <name evidence="2" type="ORF">B0A70_01305</name>
    <name evidence="3" type="ORF">SAMN05421796_1222</name>
</gene>
<proteinExistence type="predicted"/>